<evidence type="ECO:0000259" key="10">
    <source>
        <dbReference type="Pfam" id="PF02875"/>
    </source>
</evidence>
<dbReference type="Pfam" id="PF08245">
    <property type="entry name" value="Mur_ligase_M"/>
    <property type="match status" value="1"/>
</dbReference>
<evidence type="ECO:0000256" key="4">
    <source>
        <dbReference type="ARBA" id="ARBA00022984"/>
    </source>
</evidence>
<dbReference type="InterPro" id="IPR000713">
    <property type="entry name" value="Mur_ligase_N"/>
</dbReference>
<dbReference type="STRING" id="332411.VI06_09265"/>
<comment type="subcellular location">
    <subcellularLocation>
        <location evidence="7 8">Cytoplasm</location>
    </subcellularLocation>
</comment>
<name>A0A3G9GK80_9NEIS</name>
<dbReference type="Gene3D" id="3.40.1190.10">
    <property type="entry name" value="Mur-like, catalytic domain"/>
    <property type="match status" value="1"/>
</dbReference>
<feature type="short sequence motif" description="Meso-diaminopimelate recognition motif" evidence="7">
    <location>
        <begin position="415"/>
        <end position="418"/>
    </location>
</feature>
<accession>A0A3G9GK80</accession>
<sequence>MKKQNMKSRLTSLPDWDPAQLNLLGFPIKRVEADSRRVLPGDVFLACHGEYADGRDFIPAALEKGAAAVLWDAADGFCWNPDWQLPNLPVPALRERAGMVAAHVYGQPSQAMTVIGITGTNGKTSISHWLAQAFSLLGQKAALIGTVGNGFYGELTQTTHTTPDPVTVQQKLAEYRRQGAHVVTMEVSSHGLDQARVNGVSFATAVFTNLTRDHLDYHGSMEAYGGAKAKLFHWEGLKHAVINVDDPFGRQLVQDIDASQTQVVSYGLTQGDVRPLSLTANLDGLQLRVATPWGEVEVRTGLVGRFNASNLLACLATLCVNGISLTDAAAVMARIQPARGRMQSIGGSHEPLVVIDYAHTPDALEKALATLADIRPAGSKLYCVFGCGGDRDPGKRPMMGEIAQRIADVAVVTSDNPRTENPQTIIEHILAGMSQPGHVDADRAAAIHWAVSQAQAGDIVLIAGKGHEEYQDIGGVKHPFSDFRIAEEALTAWGDKA</sequence>
<dbReference type="EC" id="6.3.2.13" evidence="7"/>
<gene>
    <name evidence="7" type="primary">murE</name>
    <name evidence="12" type="ORF">DLM_4191</name>
</gene>
<keyword evidence="6 7" id="KW-0961">Cell wall biogenesis/degradation</keyword>
<keyword evidence="13" id="KW-1185">Reference proteome</keyword>
<feature type="binding site" evidence="7">
    <location>
        <position position="468"/>
    </location>
    <ligand>
        <name>meso-2,6-diaminopimelate</name>
        <dbReference type="ChEBI" id="CHEBI:57791"/>
    </ligand>
</feature>
<dbReference type="GO" id="GO:0005737">
    <property type="term" value="C:cytoplasm"/>
    <property type="evidence" value="ECO:0007669"/>
    <property type="project" value="UniProtKB-SubCell"/>
</dbReference>
<feature type="domain" description="Mur ligase N-terminal catalytic" evidence="9">
    <location>
        <begin position="28"/>
        <end position="104"/>
    </location>
</feature>
<feature type="binding site" evidence="7">
    <location>
        <position position="188"/>
    </location>
    <ligand>
        <name>UDP-N-acetyl-alpha-D-muramoyl-L-alanyl-D-glutamate</name>
        <dbReference type="ChEBI" id="CHEBI:83900"/>
    </ligand>
</feature>
<evidence type="ECO:0000256" key="1">
    <source>
        <dbReference type="ARBA" id="ARBA00005898"/>
    </source>
</evidence>
<feature type="domain" description="Mur ligase C-terminal" evidence="10">
    <location>
        <begin position="340"/>
        <end position="466"/>
    </location>
</feature>
<keyword evidence="7" id="KW-0067">ATP-binding</keyword>
<dbReference type="SUPFAM" id="SSF63418">
    <property type="entry name" value="MurE/MurF N-terminal domain"/>
    <property type="match status" value="1"/>
</dbReference>
<feature type="binding site" evidence="7">
    <location>
        <position position="194"/>
    </location>
    <ligand>
        <name>UDP-N-acetyl-alpha-D-muramoyl-L-alanyl-D-glutamate</name>
        <dbReference type="ChEBI" id="CHEBI:83900"/>
    </ligand>
</feature>
<feature type="binding site" evidence="7">
    <location>
        <position position="391"/>
    </location>
    <ligand>
        <name>meso-2,6-diaminopimelate</name>
        <dbReference type="ChEBI" id="CHEBI:57791"/>
    </ligand>
</feature>
<dbReference type="EMBL" id="AP018823">
    <property type="protein sequence ID" value="BBF87764.1"/>
    <property type="molecule type" value="Genomic_DNA"/>
</dbReference>
<dbReference type="NCBIfam" id="TIGR01085">
    <property type="entry name" value="murE"/>
    <property type="match status" value="1"/>
</dbReference>
<reference evidence="13" key="1">
    <citation type="journal article" date="2017" name="Biotechnol. Biofuels">
        <title>Evaluation of environmental bacterial communities as a factor affecting the growth of duckweed Lemna minor.</title>
        <authorList>
            <person name="Ishizawa H."/>
            <person name="Kuroda M."/>
            <person name="Morikawa M."/>
            <person name="Ike M."/>
        </authorList>
    </citation>
    <scope>NUCLEOTIDE SEQUENCE [LARGE SCALE GENOMIC DNA]</scope>
    <source>
        <strain evidence="13">H3</strain>
    </source>
</reference>
<keyword evidence="7 12" id="KW-0436">Ligase</keyword>
<dbReference type="SUPFAM" id="SSF53623">
    <property type="entry name" value="MurD-like peptide ligases, catalytic domain"/>
    <property type="match status" value="1"/>
</dbReference>
<organism evidence="12 13">
    <name type="scientific">Aquitalea magnusonii</name>
    <dbReference type="NCBI Taxonomy" id="332411"/>
    <lineage>
        <taxon>Bacteria</taxon>
        <taxon>Pseudomonadati</taxon>
        <taxon>Pseudomonadota</taxon>
        <taxon>Betaproteobacteria</taxon>
        <taxon>Neisseriales</taxon>
        <taxon>Chromobacteriaceae</taxon>
        <taxon>Aquitalea</taxon>
    </lineage>
</organism>
<evidence type="ECO:0000256" key="2">
    <source>
        <dbReference type="ARBA" id="ARBA00022618"/>
    </source>
</evidence>
<comment type="function">
    <text evidence="7">Catalyzes the addition of meso-diaminopimelic acid to the nucleotide precursor UDP-N-acetylmuramoyl-L-alanyl-D-glutamate (UMAG) in the biosynthesis of bacterial cell-wall peptidoglycan.</text>
</comment>
<evidence type="ECO:0000313" key="12">
    <source>
        <dbReference type="EMBL" id="BBF87764.1"/>
    </source>
</evidence>
<dbReference type="GO" id="GO:0051301">
    <property type="term" value="P:cell division"/>
    <property type="evidence" value="ECO:0007669"/>
    <property type="project" value="UniProtKB-KW"/>
</dbReference>
<dbReference type="SUPFAM" id="SSF53244">
    <property type="entry name" value="MurD-like peptide ligases, peptide-binding domain"/>
    <property type="match status" value="1"/>
</dbReference>
<feature type="domain" description="Mur ligase central" evidence="11">
    <location>
        <begin position="117"/>
        <end position="317"/>
    </location>
</feature>
<dbReference type="GO" id="GO:0071555">
    <property type="term" value="P:cell wall organization"/>
    <property type="evidence" value="ECO:0007669"/>
    <property type="project" value="UniProtKB-KW"/>
</dbReference>
<evidence type="ECO:0000256" key="8">
    <source>
        <dbReference type="RuleBase" id="RU004135"/>
    </source>
</evidence>
<comment type="PTM">
    <text evidence="7">Carboxylation is probably crucial for Mg(2+) binding and, consequently, for the gamma-phosphate positioning of ATP.</text>
</comment>
<feature type="binding site" evidence="7">
    <location>
        <begin position="119"/>
        <end position="125"/>
    </location>
    <ligand>
        <name>ATP</name>
        <dbReference type="ChEBI" id="CHEBI:30616"/>
    </ligand>
</feature>
<evidence type="ECO:0000256" key="3">
    <source>
        <dbReference type="ARBA" id="ARBA00022960"/>
    </source>
</evidence>
<dbReference type="InterPro" id="IPR036615">
    <property type="entry name" value="Mur_ligase_C_dom_sf"/>
</dbReference>
<keyword evidence="7" id="KW-0460">Magnesium</keyword>
<dbReference type="GO" id="GO:0008765">
    <property type="term" value="F:UDP-N-acetylmuramoylalanyl-D-glutamate-2,6-diaminopimelate ligase activity"/>
    <property type="evidence" value="ECO:0007669"/>
    <property type="project" value="UniProtKB-UniRule"/>
</dbReference>
<dbReference type="PANTHER" id="PTHR23135">
    <property type="entry name" value="MUR LIGASE FAMILY MEMBER"/>
    <property type="match status" value="1"/>
</dbReference>
<dbReference type="InterPro" id="IPR005761">
    <property type="entry name" value="UDP-N-AcMur-Glu-dNH2Pim_ligase"/>
</dbReference>
<comment type="catalytic activity">
    <reaction evidence="7">
        <text>UDP-N-acetyl-alpha-D-muramoyl-L-alanyl-D-glutamate + meso-2,6-diaminopimelate + ATP = UDP-N-acetyl-alpha-D-muramoyl-L-alanyl-gamma-D-glutamyl-meso-2,6-diaminopimelate + ADP + phosphate + H(+)</text>
        <dbReference type="Rhea" id="RHEA:23676"/>
        <dbReference type="ChEBI" id="CHEBI:15378"/>
        <dbReference type="ChEBI" id="CHEBI:30616"/>
        <dbReference type="ChEBI" id="CHEBI:43474"/>
        <dbReference type="ChEBI" id="CHEBI:57791"/>
        <dbReference type="ChEBI" id="CHEBI:83900"/>
        <dbReference type="ChEBI" id="CHEBI:83905"/>
        <dbReference type="ChEBI" id="CHEBI:456216"/>
        <dbReference type="EC" id="6.3.2.13"/>
    </reaction>
</comment>
<dbReference type="NCBIfam" id="NF001126">
    <property type="entry name" value="PRK00139.1-4"/>
    <property type="match status" value="1"/>
</dbReference>
<comment type="pathway">
    <text evidence="7 8">Cell wall biogenesis; peptidoglycan biosynthesis.</text>
</comment>
<dbReference type="AlphaFoldDB" id="A0A3G9GK80"/>
<dbReference type="GO" id="GO:0005524">
    <property type="term" value="F:ATP binding"/>
    <property type="evidence" value="ECO:0007669"/>
    <property type="project" value="UniProtKB-UniRule"/>
</dbReference>
<dbReference type="Gene3D" id="3.90.190.20">
    <property type="entry name" value="Mur ligase, C-terminal domain"/>
    <property type="match status" value="1"/>
</dbReference>
<dbReference type="UniPathway" id="UPA00219"/>
<evidence type="ECO:0000259" key="11">
    <source>
        <dbReference type="Pfam" id="PF08245"/>
    </source>
</evidence>
<reference evidence="13" key="3">
    <citation type="journal article" date="2017" name="Plant Physiol. Biochem.">
        <title>Differential oxidative and antioxidative response of duckweed Lemna minor toward plant growth promoting/inhibiting bacteria.</title>
        <authorList>
            <person name="Ishizawa H."/>
            <person name="Kuroda M."/>
            <person name="Morikawa M."/>
            <person name="Ike M."/>
        </authorList>
    </citation>
    <scope>NUCLEOTIDE SEQUENCE [LARGE SCALE GENOMIC DNA]</scope>
    <source>
        <strain evidence="13">H3</strain>
    </source>
</reference>
<dbReference type="GO" id="GO:0009252">
    <property type="term" value="P:peptidoglycan biosynthetic process"/>
    <property type="evidence" value="ECO:0007669"/>
    <property type="project" value="UniProtKB-UniRule"/>
</dbReference>
<feature type="binding site" evidence="7">
    <location>
        <position position="196"/>
    </location>
    <ligand>
        <name>UDP-N-acetyl-alpha-D-muramoyl-L-alanyl-D-glutamate</name>
        <dbReference type="ChEBI" id="CHEBI:83900"/>
    </ligand>
</feature>
<evidence type="ECO:0000259" key="9">
    <source>
        <dbReference type="Pfam" id="PF01225"/>
    </source>
</evidence>
<feature type="binding site" evidence="7">
    <location>
        <position position="464"/>
    </location>
    <ligand>
        <name>meso-2,6-diaminopimelate</name>
        <dbReference type="ChEBI" id="CHEBI:57791"/>
    </ligand>
</feature>
<evidence type="ECO:0000256" key="7">
    <source>
        <dbReference type="HAMAP-Rule" id="MF_00208"/>
    </source>
</evidence>
<keyword evidence="4 7" id="KW-0573">Peptidoglycan synthesis</keyword>
<dbReference type="Pfam" id="PF02875">
    <property type="entry name" value="Mur_ligase_C"/>
    <property type="match status" value="1"/>
</dbReference>
<keyword evidence="2 7" id="KW-0132">Cell division</keyword>
<feature type="binding site" evidence="7">
    <location>
        <position position="35"/>
    </location>
    <ligand>
        <name>UDP-N-acetyl-alpha-D-muramoyl-L-alanyl-D-glutamate</name>
        <dbReference type="ChEBI" id="CHEBI:83900"/>
    </ligand>
</feature>
<feature type="binding site" evidence="7">
    <location>
        <begin position="415"/>
        <end position="418"/>
    </location>
    <ligand>
        <name>meso-2,6-diaminopimelate</name>
        <dbReference type="ChEBI" id="CHEBI:57791"/>
    </ligand>
</feature>
<evidence type="ECO:0000313" key="13">
    <source>
        <dbReference type="Proteomes" id="UP000198290"/>
    </source>
</evidence>
<dbReference type="Pfam" id="PF01225">
    <property type="entry name" value="Mur_ligase"/>
    <property type="match status" value="1"/>
</dbReference>
<dbReference type="NCBIfam" id="NF001124">
    <property type="entry name" value="PRK00139.1-2"/>
    <property type="match status" value="1"/>
</dbReference>
<dbReference type="PANTHER" id="PTHR23135:SF4">
    <property type="entry name" value="UDP-N-ACETYLMURAMOYL-L-ALANYL-D-GLUTAMATE--2,6-DIAMINOPIMELATE LIGASE MURE HOMOLOG, CHLOROPLASTIC"/>
    <property type="match status" value="1"/>
</dbReference>
<keyword evidence="3 7" id="KW-0133">Cell shape</keyword>
<comment type="caution">
    <text evidence="7">Lacks conserved residue(s) required for the propagation of feature annotation.</text>
</comment>
<comment type="cofactor">
    <cofactor evidence="7">
        <name>Mg(2+)</name>
        <dbReference type="ChEBI" id="CHEBI:18420"/>
    </cofactor>
</comment>
<dbReference type="InterPro" id="IPR013221">
    <property type="entry name" value="Mur_ligase_cen"/>
</dbReference>
<keyword evidence="7" id="KW-0963">Cytoplasm</keyword>
<dbReference type="GO" id="GO:0008360">
    <property type="term" value="P:regulation of cell shape"/>
    <property type="evidence" value="ECO:0007669"/>
    <property type="project" value="UniProtKB-KW"/>
</dbReference>
<evidence type="ECO:0000256" key="5">
    <source>
        <dbReference type="ARBA" id="ARBA00023306"/>
    </source>
</evidence>
<keyword evidence="5 7" id="KW-0131">Cell cycle</keyword>
<comment type="similarity">
    <text evidence="1 7">Belongs to the MurCDEF family. MurE subfamily.</text>
</comment>
<reference evidence="12 13" key="2">
    <citation type="journal article" date="2017" name="Genome Announc.">
        <title>Draft genome sequence of Aquitalea magnusonii strain H3, a plant growth-promoting bacterium of duckweed Lemna minor.</title>
        <authorList>
            <person name="Ishizawa H."/>
            <person name="Kuroda M."/>
            <person name="Ike M."/>
        </authorList>
    </citation>
    <scope>NUCLEOTIDE SEQUENCE [LARGE SCALE GENOMIC DNA]</scope>
    <source>
        <strain evidence="12 13">H3</strain>
    </source>
</reference>
<evidence type="ECO:0000256" key="6">
    <source>
        <dbReference type="ARBA" id="ARBA00023316"/>
    </source>
</evidence>
<dbReference type="KEGG" id="amah:DLM_4191"/>
<proteinExistence type="inferred from homology"/>
<feature type="binding site" evidence="7">
    <location>
        <begin position="161"/>
        <end position="162"/>
    </location>
    <ligand>
        <name>UDP-N-acetyl-alpha-D-muramoyl-L-alanyl-D-glutamate</name>
        <dbReference type="ChEBI" id="CHEBI:83900"/>
    </ligand>
</feature>
<dbReference type="InterPro" id="IPR036565">
    <property type="entry name" value="Mur-like_cat_sf"/>
</dbReference>
<dbReference type="InterPro" id="IPR004101">
    <property type="entry name" value="Mur_ligase_C"/>
</dbReference>
<keyword evidence="7" id="KW-0547">Nucleotide-binding</keyword>
<dbReference type="GO" id="GO:0000287">
    <property type="term" value="F:magnesium ion binding"/>
    <property type="evidence" value="ECO:0007669"/>
    <property type="project" value="UniProtKB-UniRule"/>
</dbReference>
<protein>
    <recommendedName>
        <fullName evidence="7">UDP-N-acetylmuramoyl-L-alanyl-D-glutamate--2,6-diaminopimelate ligase</fullName>
        <ecNumber evidence="7">6.3.2.13</ecNumber>
    </recommendedName>
    <alternativeName>
        <fullName evidence="7">Meso-A2pm-adding enzyme</fullName>
    </alternativeName>
    <alternativeName>
        <fullName evidence="7">Meso-diaminopimelate-adding enzyme</fullName>
    </alternativeName>
    <alternativeName>
        <fullName evidence="7">UDP-MurNAc-L-Ala-D-Glu:meso-diaminopimelate ligase</fullName>
    </alternativeName>
    <alternativeName>
        <fullName evidence="7">UDP-MurNAc-tripeptide synthetase</fullName>
    </alternativeName>
    <alternativeName>
        <fullName evidence="7">UDP-N-acetylmuramyl-tripeptide synthetase</fullName>
    </alternativeName>
</protein>
<dbReference type="InterPro" id="IPR035911">
    <property type="entry name" value="MurE/MurF_N"/>
</dbReference>
<dbReference type="Proteomes" id="UP000198290">
    <property type="component" value="Chromosome"/>
</dbReference>
<dbReference type="HAMAP" id="MF_00208">
    <property type="entry name" value="MurE"/>
    <property type="match status" value="1"/>
</dbReference>
<dbReference type="Gene3D" id="3.40.1390.10">
    <property type="entry name" value="MurE/MurF, N-terminal domain"/>
    <property type="match status" value="1"/>
</dbReference>
<feature type="modified residue" description="N6-carboxylysine" evidence="7">
    <location>
        <position position="228"/>
    </location>
</feature>